<feature type="signal peptide" evidence="3">
    <location>
        <begin position="1"/>
        <end position="17"/>
    </location>
</feature>
<evidence type="ECO:0000313" key="4">
    <source>
        <dbReference type="EMBL" id="KAL2065532.1"/>
    </source>
</evidence>
<keyword evidence="2" id="KW-1133">Transmembrane helix</keyword>
<evidence type="ECO:0000313" key="5">
    <source>
        <dbReference type="Proteomes" id="UP001595075"/>
    </source>
</evidence>
<feature type="compositionally biased region" description="Acidic residues" evidence="1">
    <location>
        <begin position="359"/>
        <end position="368"/>
    </location>
</feature>
<protein>
    <submittedName>
        <fullName evidence="4">Uncharacterized protein</fullName>
    </submittedName>
</protein>
<feature type="chain" id="PRO_5045241734" evidence="3">
    <location>
        <begin position="18"/>
        <end position="407"/>
    </location>
</feature>
<keyword evidence="3" id="KW-0732">Signal</keyword>
<evidence type="ECO:0000256" key="2">
    <source>
        <dbReference type="SAM" id="Phobius"/>
    </source>
</evidence>
<gene>
    <name evidence="4" type="ORF">VTL71DRAFT_3202</name>
</gene>
<comment type="caution">
    <text evidence="4">The sequence shown here is derived from an EMBL/GenBank/DDBJ whole genome shotgun (WGS) entry which is preliminary data.</text>
</comment>
<organism evidence="4 5">
    <name type="scientific">Oculimacula yallundae</name>
    <dbReference type="NCBI Taxonomy" id="86028"/>
    <lineage>
        <taxon>Eukaryota</taxon>
        <taxon>Fungi</taxon>
        <taxon>Dikarya</taxon>
        <taxon>Ascomycota</taxon>
        <taxon>Pezizomycotina</taxon>
        <taxon>Leotiomycetes</taxon>
        <taxon>Helotiales</taxon>
        <taxon>Ploettnerulaceae</taxon>
        <taxon>Oculimacula</taxon>
    </lineage>
</organism>
<keyword evidence="2" id="KW-0812">Transmembrane</keyword>
<feature type="region of interest" description="Disordered" evidence="1">
    <location>
        <begin position="359"/>
        <end position="407"/>
    </location>
</feature>
<accession>A0ABR4C7B1</accession>
<evidence type="ECO:0000256" key="3">
    <source>
        <dbReference type="SAM" id="SignalP"/>
    </source>
</evidence>
<dbReference type="Proteomes" id="UP001595075">
    <property type="component" value="Unassembled WGS sequence"/>
</dbReference>
<dbReference type="EMBL" id="JAZHXI010000012">
    <property type="protein sequence ID" value="KAL2065532.1"/>
    <property type="molecule type" value="Genomic_DNA"/>
</dbReference>
<reference evidence="4 5" key="1">
    <citation type="journal article" date="2024" name="Commun. Biol.">
        <title>Comparative genomic analysis of thermophilic fungi reveals convergent evolutionary adaptations and gene losses.</title>
        <authorList>
            <person name="Steindorff A.S."/>
            <person name="Aguilar-Pontes M.V."/>
            <person name="Robinson A.J."/>
            <person name="Andreopoulos B."/>
            <person name="LaButti K."/>
            <person name="Kuo A."/>
            <person name="Mondo S."/>
            <person name="Riley R."/>
            <person name="Otillar R."/>
            <person name="Haridas S."/>
            <person name="Lipzen A."/>
            <person name="Grimwood J."/>
            <person name="Schmutz J."/>
            <person name="Clum A."/>
            <person name="Reid I.D."/>
            <person name="Moisan M.C."/>
            <person name="Butler G."/>
            <person name="Nguyen T.T.M."/>
            <person name="Dewar K."/>
            <person name="Conant G."/>
            <person name="Drula E."/>
            <person name="Henrissat B."/>
            <person name="Hansel C."/>
            <person name="Singer S."/>
            <person name="Hutchinson M.I."/>
            <person name="de Vries R.P."/>
            <person name="Natvig D.O."/>
            <person name="Powell A.J."/>
            <person name="Tsang A."/>
            <person name="Grigoriev I.V."/>
        </authorList>
    </citation>
    <scope>NUCLEOTIDE SEQUENCE [LARGE SCALE GENOMIC DNA]</scope>
    <source>
        <strain evidence="4 5">CBS 494.80</strain>
    </source>
</reference>
<feature type="transmembrane region" description="Helical" evidence="2">
    <location>
        <begin position="270"/>
        <end position="293"/>
    </location>
</feature>
<sequence length="407" mass="46521">MITSGSILLALILTVNAYRQAAKDTRRGVRWLEQNRMVLVRLEIPNLFPSTAPEPFANDAASCSLIFNFTLENKRTLLLNGVPIFPLRNAYVPPQLYAHQSTISLTEFERGQLPDFDDGPLYVLDYHREVPVSEHPSMHYNVFKTQLALDVLGAETKGEITLLPDDTQRLILVNIDEVPPYQDYPFDKSISEIDLMLSDTRLQDRYPYNTPFPAPESLMECTLWSWSCSDIDEYPWYRYIYRQAFDRYGKIGSFRHMLLKKWGQLCIRFGFWHVMMMVVVGVGLLVSPIVYGLNRCISRTQSRMRRLYRRGEQLELRGAGTEAECLLHFQENEGADAEGLPHYQDNADDEDAVLLRFEDNEEAGEDRDDSVSNADVAGAVNGRRSLDNPAHVWKPLPPIPLATSDVP</sequence>
<proteinExistence type="predicted"/>
<keyword evidence="2" id="KW-0472">Membrane</keyword>
<keyword evidence="5" id="KW-1185">Reference proteome</keyword>
<name>A0ABR4C7B1_9HELO</name>
<evidence type="ECO:0000256" key="1">
    <source>
        <dbReference type="SAM" id="MobiDB-lite"/>
    </source>
</evidence>